<evidence type="ECO:0000256" key="5">
    <source>
        <dbReference type="ARBA" id="ARBA00022692"/>
    </source>
</evidence>
<feature type="transmembrane region" description="Helical" evidence="15">
    <location>
        <begin position="487"/>
        <end position="511"/>
    </location>
</feature>
<evidence type="ECO:0000313" key="20">
    <source>
        <dbReference type="Proteomes" id="UP000038040"/>
    </source>
</evidence>
<dbReference type="FunFam" id="1.20.1740.10:FF:000022">
    <property type="entry name" value="Bumetanide-sensitive na-k-cl cotransport protein"/>
    <property type="match status" value="1"/>
</dbReference>
<comment type="subcellular location">
    <subcellularLocation>
        <location evidence="1">Cell membrane</location>
        <topology evidence="1">Multi-pass membrane protein</topology>
    </subcellularLocation>
</comment>
<feature type="transmembrane region" description="Helical" evidence="15">
    <location>
        <begin position="261"/>
        <end position="285"/>
    </location>
</feature>
<dbReference type="Pfam" id="PF00324">
    <property type="entry name" value="AA_permease"/>
    <property type="match status" value="1"/>
</dbReference>
<feature type="domain" description="Amino acid permease/ SLC12A" evidence="16">
    <location>
        <begin position="187"/>
        <end position="681"/>
    </location>
</feature>
<name>A0A158Q351_DRAME</name>
<accession>A0A158Q351</accession>
<dbReference type="AlphaFoldDB" id="A0A158Q351"/>
<dbReference type="Proteomes" id="UP000038040">
    <property type="component" value="Unplaced"/>
</dbReference>
<feature type="transmembrane region" description="Helical" evidence="15">
    <location>
        <begin position="386"/>
        <end position="408"/>
    </location>
</feature>
<evidence type="ECO:0000256" key="1">
    <source>
        <dbReference type="ARBA" id="ARBA00004651"/>
    </source>
</evidence>
<dbReference type="GO" id="GO:0055064">
    <property type="term" value="P:chloride ion homeostasis"/>
    <property type="evidence" value="ECO:0007669"/>
    <property type="project" value="TreeGrafter"/>
</dbReference>
<dbReference type="GO" id="GO:0006884">
    <property type="term" value="P:cell volume homeostasis"/>
    <property type="evidence" value="ECO:0007669"/>
    <property type="project" value="TreeGrafter"/>
</dbReference>
<evidence type="ECO:0000259" key="18">
    <source>
        <dbReference type="Pfam" id="PF08403"/>
    </source>
</evidence>
<evidence type="ECO:0000256" key="10">
    <source>
        <dbReference type="ARBA" id="ARBA00023136"/>
    </source>
</evidence>
<dbReference type="GO" id="GO:0055078">
    <property type="term" value="P:sodium ion homeostasis"/>
    <property type="evidence" value="ECO:0007669"/>
    <property type="project" value="TreeGrafter"/>
</dbReference>
<evidence type="ECO:0000256" key="6">
    <source>
        <dbReference type="ARBA" id="ARBA00022847"/>
    </source>
</evidence>
<dbReference type="Pfam" id="PF03522">
    <property type="entry name" value="SLC12"/>
    <property type="match status" value="1"/>
</dbReference>
<dbReference type="GO" id="GO:0008511">
    <property type="term" value="F:sodium:potassium:chloride symporter activity"/>
    <property type="evidence" value="ECO:0007669"/>
    <property type="project" value="TreeGrafter"/>
</dbReference>
<evidence type="ECO:0000256" key="3">
    <source>
        <dbReference type="ARBA" id="ARBA00022448"/>
    </source>
</evidence>
<evidence type="ECO:0000256" key="7">
    <source>
        <dbReference type="ARBA" id="ARBA00022989"/>
    </source>
</evidence>
<sequence>IKVTGARTPTSDTKQEPRNCNGQCATSLSANSNMNKTDLESSTNAQASTRTVHFSVGNDLTEKNVDSLEKEGNTSFNAKIDASSISMNSSNHSIILFFSFRYMQTIEHPPIIDFYRNTLDVGGVMNSRPSMNQLIHGDPSIADSAIEEFRTHTDQIIYAEGEPSSPQLKKFQPPAVAPRTKFGWVQGVFVRCLLNIFGVMLYLRVSWVAGQAGIALGSLVVFLASVVTFITALSTCAICTNGDVKGGGAYFLISRSLGPEFGGSIGLIFSVANAVGAAMYIVGFAETVRDVMREYDYMIIDSGMNDVRIIGLVTCTILMAIVFIGTQFESKMQIGLLIILLLSIINYFIGTFIPVTNEQSIRGITGFSFTTLSENMLPAFRGGESFFSVFAVYFPAATGIMAGANISGDLADPQKAIPKGTLLAIFFTTIIYIMIVWMTGSTCIRDADGIFAPVIVNGNHIKPACAVNSTCPYGLMNYFQVMEIESFWGPLITAGIFAATLSSALASLVSAPKIFQAVCKDRLFPKVEIFSKGYGKNEEPRRAYFLGFAVSMVMILIGELNAIAPIISNFFLASYALVNYACFDASFADSPGFRPSFKYYNMWVSLIGALLCISVMFIISWSTALLTFFFFAMIFLYILHRKPDVNWGSSTQAHSYKNALLAVQKLANTEEHVKNYRPQILVLTGNPAARPSLVDFVYNITRGSSLMICGYVIPYSPCGPIFGLLQKMDRQMNEWFRKRHVKSFYVSVANPSLRAGAQNLLQLAGLGKLRPNILIVGFKGNWYMRGRIGLDEINDYFGVIQDAFESNMGVAVFRNVGSGLDYSELMKRHNVGDTARLNLPEVGHCMEQKR</sequence>
<evidence type="ECO:0000256" key="15">
    <source>
        <dbReference type="SAM" id="Phobius"/>
    </source>
</evidence>
<dbReference type="WBParaSite" id="DME_0000166001-mRNA-1">
    <property type="protein sequence ID" value="DME_0000166001-mRNA-1"/>
    <property type="gene ID" value="DME_0000166001"/>
</dbReference>
<evidence type="ECO:0000313" key="21">
    <source>
        <dbReference type="Proteomes" id="UP000274756"/>
    </source>
</evidence>
<keyword evidence="9" id="KW-0406">Ion transport</keyword>
<feature type="transmembrane region" description="Helical" evidence="15">
    <location>
        <begin position="624"/>
        <end position="640"/>
    </location>
</feature>
<evidence type="ECO:0000259" key="16">
    <source>
        <dbReference type="Pfam" id="PF00324"/>
    </source>
</evidence>
<feature type="region of interest" description="Disordered" evidence="14">
    <location>
        <begin position="1"/>
        <end position="46"/>
    </location>
</feature>
<organism evidence="20 22">
    <name type="scientific">Dracunculus medinensis</name>
    <name type="common">Guinea worm</name>
    <dbReference type="NCBI Taxonomy" id="318479"/>
    <lineage>
        <taxon>Eukaryota</taxon>
        <taxon>Metazoa</taxon>
        <taxon>Ecdysozoa</taxon>
        <taxon>Nematoda</taxon>
        <taxon>Chromadorea</taxon>
        <taxon>Rhabditida</taxon>
        <taxon>Spirurina</taxon>
        <taxon>Dracunculoidea</taxon>
        <taxon>Dracunculidae</taxon>
        <taxon>Dracunculus</taxon>
    </lineage>
</organism>
<evidence type="ECO:0000256" key="13">
    <source>
        <dbReference type="ARBA" id="ARBA00023214"/>
    </source>
</evidence>
<keyword evidence="11" id="KW-0325">Glycoprotein</keyword>
<reference evidence="22" key="1">
    <citation type="submission" date="2016-04" db="UniProtKB">
        <authorList>
            <consortium name="WormBaseParasite"/>
        </authorList>
    </citation>
    <scope>IDENTIFICATION</scope>
</reference>
<dbReference type="PANTHER" id="PTHR11827">
    <property type="entry name" value="SOLUTE CARRIER FAMILY 12, CATION COTRANSPORTERS"/>
    <property type="match status" value="1"/>
</dbReference>
<evidence type="ECO:0000256" key="2">
    <source>
        <dbReference type="ARBA" id="ARBA00010593"/>
    </source>
</evidence>
<dbReference type="GO" id="GO:0005886">
    <property type="term" value="C:plasma membrane"/>
    <property type="evidence" value="ECO:0007669"/>
    <property type="project" value="UniProtKB-SubCell"/>
</dbReference>
<keyword evidence="4" id="KW-1003">Cell membrane</keyword>
<feature type="transmembrane region" description="Helical" evidence="15">
    <location>
        <begin position="305"/>
        <end position="324"/>
    </location>
</feature>
<feature type="transmembrane region" description="Helical" evidence="15">
    <location>
        <begin position="543"/>
        <end position="564"/>
    </location>
</feature>
<keyword evidence="7 15" id="KW-1133">Transmembrane helix</keyword>
<proteinExistence type="inferred from homology"/>
<feature type="transmembrane region" description="Helical" evidence="15">
    <location>
        <begin position="600"/>
        <end position="618"/>
    </location>
</feature>
<keyword evidence="21" id="KW-1185">Reference proteome</keyword>
<keyword evidence="5 15" id="KW-0812">Transmembrane</keyword>
<keyword evidence="13" id="KW-0868">Chloride</keyword>
<dbReference type="GO" id="GO:0055075">
    <property type="term" value="P:potassium ion homeostasis"/>
    <property type="evidence" value="ECO:0007669"/>
    <property type="project" value="TreeGrafter"/>
</dbReference>
<dbReference type="STRING" id="318479.A0A158Q351"/>
<protein>
    <submittedName>
        <fullName evidence="22">Solute carrier family 12 member 1</fullName>
    </submittedName>
</protein>
<keyword evidence="12" id="KW-0739">Sodium transport</keyword>
<keyword evidence="8" id="KW-0915">Sodium</keyword>
<keyword evidence="10 15" id="KW-0472">Membrane</keyword>
<gene>
    <name evidence="19" type="ORF">DME_LOCUS6020</name>
</gene>
<feature type="domain" description="Amino acid permease N-terminal" evidence="18">
    <location>
        <begin position="104"/>
        <end position="139"/>
    </location>
</feature>
<dbReference type="InterPro" id="IPR004842">
    <property type="entry name" value="SLC12A_fam"/>
</dbReference>
<evidence type="ECO:0000313" key="19">
    <source>
        <dbReference type="EMBL" id="VDN56047.1"/>
    </source>
</evidence>
<evidence type="ECO:0000256" key="12">
    <source>
        <dbReference type="ARBA" id="ARBA00023201"/>
    </source>
</evidence>
<keyword evidence="3" id="KW-0813">Transport</keyword>
<feature type="transmembrane region" description="Helical" evidence="15">
    <location>
        <begin position="336"/>
        <end position="355"/>
    </location>
</feature>
<keyword evidence="6" id="KW-0769">Symport</keyword>
<dbReference type="InterPro" id="IPR018491">
    <property type="entry name" value="SLC12_C"/>
</dbReference>
<evidence type="ECO:0000259" key="17">
    <source>
        <dbReference type="Pfam" id="PF03522"/>
    </source>
</evidence>
<evidence type="ECO:0000256" key="8">
    <source>
        <dbReference type="ARBA" id="ARBA00023053"/>
    </source>
</evidence>
<dbReference type="EMBL" id="UYYG01001154">
    <property type="protein sequence ID" value="VDN56047.1"/>
    <property type="molecule type" value="Genomic_DNA"/>
</dbReference>
<feature type="compositionally biased region" description="Polar residues" evidence="14">
    <location>
        <begin position="7"/>
        <end position="46"/>
    </location>
</feature>
<evidence type="ECO:0000256" key="4">
    <source>
        <dbReference type="ARBA" id="ARBA00022475"/>
    </source>
</evidence>
<dbReference type="PANTHER" id="PTHR11827:SF103">
    <property type="entry name" value="SODIUM CHLORIDE COTRANSPORTER 69, ISOFORM E"/>
    <property type="match status" value="1"/>
</dbReference>
<evidence type="ECO:0000256" key="9">
    <source>
        <dbReference type="ARBA" id="ARBA00023065"/>
    </source>
</evidence>
<feature type="transmembrane region" description="Helical" evidence="15">
    <location>
        <begin position="420"/>
        <end position="438"/>
    </location>
</feature>
<dbReference type="Proteomes" id="UP000274756">
    <property type="component" value="Unassembled WGS sequence"/>
</dbReference>
<evidence type="ECO:0000256" key="11">
    <source>
        <dbReference type="ARBA" id="ARBA00023180"/>
    </source>
</evidence>
<feature type="transmembrane region" description="Helical" evidence="15">
    <location>
        <begin position="213"/>
        <end position="240"/>
    </location>
</feature>
<dbReference type="InterPro" id="IPR004841">
    <property type="entry name" value="AA-permease/SLC12A_dom"/>
</dbReference>
<dbReference type="OrthoDB" id="2020542at2759"/>
<feature type="domain" description="SLC12A transporter C-terminal" evidence="17">
    <location>
        <begin position="690"/>
        <end position="833"/>
    </location>
</feature>
<comment type="similarity">
    <text evidence="2">Belongs to the SLC12A transporter family.</text>
</comment>
<reference evidence="19 21" key="2">
    <citation type="submission" date="2018-11" db="EMBL/GenBank/DDBJ databases">
        <authorList>
            <consortium name="Pathogen Informatics"/>
        </authorList>
    </citation>
    <scope>NUCLEOTIDE SEQUENCE [LARGE SCALE GENOMIC DNA]</scope>
</reference>
<dbReference type="Gene3D" id="1.20.1740.10">
    <property type="entry name" value="Amino acid/polyamine transporter I"/>
    <property type="match status" value="1"/>
</dbReference>
<dbReference type="GO" id="GO:1990573">
    <property type="term" value="P:potassium ion import across plasma membrane"/>
    <property type="evidence" value="ECO:0007669"/>
    <property type="project" value="TreeGrafter"/>
</dbReference>
<dbReference type="Pfam" id="PF08403">
    <property type="entry name" value="AA_permease_N"/>
    <property type="match status" value="1"/>
</dbReference>
<evidence type="ECO:0000256" key="14">
    <source>
        <dbReference type="SAM" id="MobiDB-lite"/>
    </source>
</evidence>
<feature type="transmembrane region" description="Helical" evidence="15">
    <location>
        <begin position="188"/>
        <end position="207"/>
    </location>
</feature>
<evidence type="ECO:0000313" key="22">
    <source>
        <dbReference type="WBParaSite" id="DME_0000166001-mRNA-1"/>
    </source>
</evidence>
<dbReference type="InterPro" id="IPR013612">
    <property type="entry name" value="AA_permease_N"/>
</dbReference>